<proteinExistence type="inferred from homology"/>
<dbReference type="Pfam" id="PF00528">
    <property type="entry name" value="BPD_transp_1"/>
    <property type="match status" value="1"/>
</dbReference>
<dbReference type="eggNOG" id="COG0600">
    <property type="taxonomic scope" value="Bacteria"/>
</dbReference>
<keyword evidence="5 7" id="KW-1133">Transmembrane helix</keyword>
<organism evidence="10">
    <name type="scientific">Desulfovibrio sp. U5L</name>
    <dbReference type="NCBI Taxonomy" id="596152"/>
    <lineage>
        <taxon>Bacteria</taxon>
        <taxon>Pseudomonadati</taxon>
        <taxon>Thermodesulfobacteriota</taxon>
        <taxon>Desulfovibrionia</taxon>
        <taxon>Desulfovibrionales</taxon>
        <taxon>Desulfovibrionaceae</taxon>
        <taxon>Desulfovibrio</taxon>
    </lineage>
</organism>
<dbReference type="AlphaFoldDB" id="I2PXC5"/>
<feature type="transmembrane region" description="Helical" evidence="7">
    <location>
        <begin position="129"/>
        <end position="151"/>
    </location>
</feature>
<feature type="transmembrane region" description="Helical" evidence="7">
    <location>
        <begin position="243"/>
        <end position="263"/>
    </location>
</feature>
<dbReference type="PANTHER" id="PTHR30151:SF0">
    <property type="entry name" value="ABC TRANSPORTER PERMEASE PROTEIN MJ0413-RELATED"/>
    <property type="match status" value="1"/>
</dbReference>
<evidence type="ECO:0000256" key="4">
    <source>
        <dbReference type="ARBA" id="ARBA00022692"/>
    </source>
</evidence>
<feature type="transmembrane region" description="Helical" evidence="7">
    <location>
        <begin position="69"/>
        <end position="88"/>
    </location>
</feature>
<reference evidence="10" key="1">
    <citation type="submission" date="2011-11" db="EMBL/GenBank/DDBJ databases">
        <title>Improved High-Quality Draft sequence of Desulfovibrio sp. U5L.</title>
        <authorList>
            <consortium name="US DOE Joint Genome Institute"/>
            <person name="Lucas S."/>
            <person name="Han J."/>
            <person name="Lapidus A."/>
            <person name="Cheng J.-F."/>
            <person name="Goodwin L."/>
            <person name="Pitluck S."/>
            <person name="Peters L."/>
            <person name="Ovchinnikova G."/>
            <person name="Held B."/>
            <person name="Detter J.C."/>
            <person name="Han C."/>
            <person name="Tapia R."/>
            <person name="Land M."/>
            <person name="Hauser L."/>
            <person name="Kyrpides N."/>
            <person name="Ivanova N."/>
            <person name="Pagani I."/>
            <person name="Gabster J."/>
            <person name="Walker C."/>
            <person name="Stolyar S."/>
            <person name="Stahl D."/>
            <person name="Arkin A."/>
            <person name="Dehal P."/>
            <person name="Hazen T."/>
            <person name="Woyke T."/>
        </authorList>
    </citation>
    <scope>NUCLEOTIDE SEQUENCE [LARGE SCALE GENOMIC DNA]</scope>
    <source>
        <strain evidence="10">U5L</strain>
    </source>
</reference>
<evidence type="ECO:0000256" key="3">
    <source>
        <dbReference type="ARBA" id="ARBA00022475"/>
    </source>
</evidence>
<dbReference type="InterPro" id="IPR000515">
    <property type="entry name" value="MetI-like"/>
</dbReference>
<sequence>MTFTTLPSRPVPDRDASGISLAPGPDFLSSGTSCRETTAPCAPHPCPPPGGAGGDHPPRWGGPGGAKPLLAAGGILLLLSLLAIWELTSRLNLIRPDLLPPVSEVLVELGRLAVSGELGRQGLATLLRVLGGFAAGGAFGVVFGFACGVWPGLGRASRLTVEFLRPMPSVALIPIGILFLGLGFGLCVAVAGFACAWPAYVAALAGSGAAGAELRATARVYGLTRGETIFYVLAPAAAPQIMAGLRVALAVAVAVTVTTEMAASPNGLGSFILESSLSRRPEAMYAGIVAVGLLGFLLNAAFVAARRRLLRWLPEGCR</sequence>
<gene>
    <name evidence="10" type="ORF">DesU5LDRAFT_0475</name>
</gene>
<feature type="transmembrane region" description="Helical" evidence="7">
    <location>
        <begin position="171"/>
        <end position="197"/>
    </location>
</feature>
<evidence type="ECO:0000256" key="7">
    <source>
        <dbReference type="RuleBase" id="RU363032"/>
    </source>
</evidence>
<protein>
    <submittedName>
        <fullName evidence="10">ABC-type nitrate/sulfonate/bicarbonate transport system, permease component</fullName>
    </submittedName>
</protein>
<evidence type="ECO:0000256" key="8">
    <source>
        <dbReference type="SAM" id="MobiDB-lite"/>
    </source>
</evidence>
<dbReference type="CDD" id="cd06261">
    <property type="entry name" value="TM_PBP2"/>
    <property type="match status" value="1"/>
</dbReference>
<keyword evidence="3" id="KW-1003">Cell membrane</keyword>
<keyword evidence="4 7" id="KW-0812">Transmembrane</keyword>
<dbReference type="GO" id="GO:0005886">
    <property type="term" value="C:plasma membrane"/>
    <property type="evidence" value="ECO:0007669"/>
    <property type="project" value="UniProtKB-SubCell"/>
</dbReference>
<dbReference type="GO" id="GO:0055085">
    <property type="term" value="P:transmembrane transport"/>
    <property type="evidence" value="ECO:0007669"/>
    <property type="project" value="InterPro"/>
</dbReference>
<dbReference type="PROSITE" id="PS50928">
    <property type="entry name" value="ABC_TM1"/>
    <property type="match status" value="1"/>
</dbReference>
<evidence type="ECO:0000256" key="1">
    <source>
        <dbReference type="ARBA" id="ARBA00004651"/>
    </source>
</evidence>
<feature type="region of interest" description="Disordered" evidence="8">
    <location>
        <begin position="1"/>
        <end position="24"/>
    </location>
</feature>
<keyword evidence="6 7" id="KW-0472">Membrane</keyword>
<comment type="similarity">
    <text evidence="7">Belongs to the binding-protein-dependent transport system permease family.</text>
</comment>
<feature type="domain" description="ABC transmembrane type-1" evidence="9">
    <location>
        <begin position="122"/>
        <end position="306"/>
    </location>
</feature>
<dbReference type="HOGENOM" id="CLU_046113_1_3_7"/>
<evidence type="ECO:0000259" key="9">
    <source>
        <dbReference type="PROSITE" id="PS50928"/>
    </source>
</evidence>
<dbReference type="EMBL" id="JH600068">
    <property type="protein sequence ID" value="EIG52181.1"/>
    <property type="molecule type" value="Genomic_DNA"/>
</dbReference>
<evidence type="ECO:0000313" key="10">
    <source>
        <dbReference type="EMBL" id="EIG52181.1"/>
    </source>
</evidence>
<evidence type="ECO:0000256" key="5">
    <source>
        <dbReference type="ARBA" id="ARBA00022989"/>
    </source>
</evidence>
<dbReference type="PANTHER" id="PTHR30151">
    <property type="entry name" value="ALKANE SULFONATE ABC TRANSPORTER-RELATED, MEMBRANE SUBUNIT"/>
    <property type="match status" value="1"/>
</dbReference>
<comment type="subcellular location">
    <subcellularLocation>
        <location evidence="1 7">Cell membrane</location>
        <topology evidence="1 7">Multi-pass membrane protein</topology>
    </subcellularLocation>
</comment>
<dbReference type="OrthoDB" id="5458199at2"/>
<dbReference type="InterPro" id="IPR035906">
    <property type="entry name" value="MetI-like_sf"/>
</dbReference>
<accession>I2PXC5</accession>
<dbReference type="STRING" id="596152.DesU5LDRAFT_0475"/>
<feature type="transmembrane region" description="Helical" evidence="7">
    <location>
        <begin position="283"/>
        <end position="305"/>
    </location>
</feature>
<dbReference type="SUPFAM" id="SSF161098">
    <property type="entry name" value="MetI-like"/>
    <property type="match status" value="1"/>
</dbReference>
<dbReference type="Gene3D" id="1.10.3720.10">
    <property type="entry name" value="MetI-like"/>
    <property type="match status" value="1"/>
</dbReference>
<name>I2PXC5_9BACT</name>
<evidence type="ECO:0000256" key="2">
    <source>
        <dbReference type="ARBA" id="ARBA00022448"/>
    </source>
</evidence>
<evidence type="ECO:0000256" key="6">
    <source>
        <dbReference type="ARBA" id="ARBA00023136"/>
    </source>
</evidence>
<keyword evidence="2 7" id="KW-0813">Transport</keyword>